<protein>
    <submittedName>
        <fullName evidence="2">Alpha/beta hydrolase</fullName>
    </submittedName>
</protein>
<gene>
    <name evidence="2" type="ORF">P2G67_13730</name>
</gene>
<evidence type="ECO:0000259" key="1">
    <source>
        <dbReference type="Pfam" id="PF12697"/>
    </source>
</evidence>
<dbReference type="Proteomes" id="UP001215503">
    <property type="component" value="Unassembled WGS sequence"/>
</dbReference>
<dbReference type="EMBL" id="JARHUD010000009">
    <property type="protein sequence ID" value="MDF2097037.1"/>
    <property type="molecule type" value="Genomic_DNA"/>
</dbReference>
<organism evidence="2 3">
    <name type="scientific">Aquibaculum arenosum</name>
    <dbReference type="NCBI Taxonomy" id="3032591"/>
    <lineage>
        <taxon>Bacteria</taxon>
        <taxon>Pseudomonadati</taxon>
        <taxon>Pseudomonadota</taxon>
        <taxon>Alphaproteobacteria</taxon>
        <taxon>Rhodospirillales</taxon>
        <taxon>Rhodovibrionaceae</taxon>
        <taxon>Aquibaculum</taxon>
    </lineage>
</organism>
<evidence type="ECO:0000313" key="2">
    <source>
        <dbReference type="EMBL" id="MDF2097037.1"/>
    </source>
</evidence>
<feature type="domain" description="AB hydrolase-1" evidence="1">
    <location>
        <begin position="69"/>
        <end position="288"/>
    </location>
</feature>
<proteinExistence type="predicted"/>
<dbReference type="InterPro" id="IPR029058">
    <property type="entry name" value="AB_hydrolase_fold"/>
</dbReference>
<dbReference type="InterPro" id="IPR000073">
    <property type="entry name" value="AB_hydrolase_1"/>
</dbReference>
<dbReference type="Pfam" id="PF12697">
    <property type="entry name" value="Abhydrolase_6"/>
    <property type="match status" value="1"/>
</dbReference>
<dbReference type="PANTHER" id="PTHR43798">
    <property type="entry name" value="MONOACYLGLYCEROL LIPASE"/>
    <property type="match status" value="1"/>
</dbReference>
<dbReference type="PANTHER" id="PTHR43798:SF33">
    <property type="entry name" value="HYDROLASE, PUTATIVE (AFU_ORTHOLOGUE AFUA_2G14860)-RELATED"/>
    <property type="match status" value="1"/>
</dbReference>
<evidence type="ECO:0000313" key="3">
    <source>
        <dbReference type="Proteomes" id="UP001215503"/>
    </source>
</evidence>
<name>A0ABT5YPX9_9PROT</name>
<keyword evidence="2" id="KW-0378">Hydrolase</keyword>
<dbReference type="GO" id="GO:0016787">
    <property type="term" value="F:hydrolase activity"/>
    <property type="evidence" value="ECO:0007669"/>
    <property type="project" value="UniProtKB-KW"/>
</dbReference>
<sequence>MTSIWWLCWRESSRRACRVGIVDPPARLVKDRATTNPEVSVTELNHITIRGHALEYRLLPGRRPEGPVIVLLHEGLGSVGLWRDFPEALAAATGCSLLVWSRYGFGGSDPLGEPRTARYLHEEALEALPELLDRLGIERPLLVGHSDGATIALLHAALAERPIAGLVAMAPHVFVEEISLAGIRAAGKAFFEGDLAGRMARYHRDAEATFRGWHDIWLSAAFRDWNIEDCLPNITAPVLLIQGDDDEYGTMAQIDAIEAGVSGPCRRLDLPGCGHTPHRERAAEVLAAVTAFIDDCAPIGKDDQRGD</sequence>
<accession>A0ABT5YPX9</accession>
<reference evidence="2 3" key="1">
    <citation type="submission" date="2023-03" db="EMBL/GenBank/DDBJ databases">
        <title>Fodinicurvata sp. CAU 1616 isolated from sea sendiment.</title>
        <authorList>
            <person name="Kim W."/>
        </authorList>
    </citation>
    <scope>NUCLEOTIDE SEQUENCE [LARGE SCALE GENOMIC DNA]</scope>
    <source>
        <strain evidence="2 3">CAU 1616</strain>
    </source>
</reference>
<dbReference type="Gene3D" id="3.40.50.1820">
    <property type="entry name" value="alpha/beta hydrolase"/>
    <property type="match status" value="1"/>
</dbReference>
<dbReference type="RefSeq" id="WP_275823913.1">
    <property type="nucleotide sequence ID" value="NZ_JARHUD010000009.1"/>
</dbReference>
<keyword evidence="3" id="KW-1185">Reference proteome</keyword>
<comment type="caution">
    <text evidence="2">The sequence shown here is derived from an EMBL/GenBank/DDBJ whole genome shotgun (WGS) entry which is preliminary data.</text>
</comment>
<dbReference type="SUPFAM" id="SSF53474">
    <property type="entry name" value="alpha/beta-Hydrolases"/>
    <property type="match status" value="1"/>
</dbReference>
<dbReference type="InterPro" id="IPR050266">
    <property type="entry name" value="AB_hydrolase_sf"/>
</dbReference>